<dbReference type="RefSeq" id="WP_407326226.1">
    <property type="nucleotide sequence ID" value="NZ_CP136865.1"/>
</dbReference>
<keyword evidence="3" id="KW-1185">Reference proteome</keyword>
<feature type="compositionally biased region" description="Polar residues" evidence="1">
    <location>
        <begin position="151"/>
        <end position="165"/>
    </location>
</feature>
<sequence length="230" mass="26370">MAKQVIGEAKAISLPELSVKELQYDFSQRRHAMAEVVVEERQLVFDDIDIERQLDDLRPDLIGYVDGNPVVIEIYVSHKCDRGKVTKLRDRGLRAVEVDLSNVRYTVTKQELEKLLLVETENKKWLSHPEAPAVKQRLRSSLREKVKRANESIQQTSSRNQNPRSAMSRHVQPRRPKAAPTPKPVKEYPSRIFFCKECRHQFSMMSTEALNTLVTVTCTACGADVSTRRV</sequence>
<feature type="compositionally biased region" description="Basic and acidic residues" evidence="1">
    <location>
        <begin position="141"/>
        <end position="150"/>
    </location>
</feature>
<gene>
    <name evidence="2" type="ORF">R0137_09700</name>
</gene>
<evidence type="ECO:0000313" key="3">
    <source>
        <dbReference type="Proteomes" id="UP001626549"/>
    </source>
</evidence>
<feature type="region of interest" description="Disordered" evidence="1">
    <location>
        <begin position="128"/>
        <end position="185"/>
    </location>
</feature>
<organism evidence="2 3">
    <name type="scientific">Congregibacter brevis</name>
    <dbReference type="NCBI Taxonomy" id="3081201"/>
    <lineage>
        <taxon>Bacteria</taxon>
        <taxon>Pseudomonadati</taxon>
        <taxon>Pseudomonadota</taxon>
        <taxon>Gammaproteobacteria</taxon>
        <taxon>Cellvibrionales</taxon>
        <taxon>Halieaceae</taxon>
        <taxon>Congregibacter</taxon>
    </lineage>
</organism>
<protein>
    <submittedName>
        <fullName evidence="2">Uncharacterized protein</fullName>
    </submittedName>
</protein>
<dbReference type="Proteomes" id="UP001626549">
    <property type="component" value="Chromosome"/>
</dbReference>
<dbReference type="EMBL" id="CP136865">
    <property type="protein sequence ID" value="WOJ95528.1"/>
    <property type="molecule type" value="Genomic_DNA"/>
</dbReference>
<evidence type="ECO:0000256" key="1">
    <source>
        <dbReference type="SAM" id="MobiDB-lite"/>
    </source>
</evidence>
<accession>A0ABZ0I9X7</accession>
<evidence type="ECO:0000313" key="2">
    <source>
        <dbReference type="EMBL" id="WOJ95528.1"/>
    </source>
</evidence>
<proteinExistence type="predicted"/>
<reference evidence="2 3" key="1">
    <citation type="submission" date="2023-10" db="EMBL/GenBank/DDBJ databases">
        <title>Two novel species belonging to the OM43/NOR5 clade.</title>
        <authorList>
            <person name="Park M."/>
        </authorList>
    </citation>
    <scope>NUCLEOTIDE SEQUENCE [LARGE SCALE GENOMIC DNA]</scope>
    <source>
        <strain evidence="2 3">IMCC45268</strain>
    </source>
</reference>
<name>A0ABZ0I9X7_9GAMM</name>